<reference evidence="6 7" key="1">
    <citation type="submission" date="2019-09" db="EMBL/GenBank/DDBJ databases">
        <title>A chromosome-level genome assembly of the Chinese tupelo Nyssa sinensis.</title>
        <authorList>
            <person name="Yang X."/>
            <person name="Kang M."/>
            <person name="Yang Y."/>
            <person name="Xiong H."/>
            <person name="Wang M."/>
            <person name="Zhang Z."/>
            <person name="Wang Z."/>
            <person name="Wu H."/>
            <person name="Ma T."/>
            <person name="Liu J."/>
            <person name="Xi Z."/>
        </authorList>
    </citation>
    <scope>NUCLEOTIDE SEQUENCE [LARGE SCALE GENOMIC DNA]</scope>
    <source>
        <strain evidence="6">J267</strain>
        <tissue evidence="6">Leaf</tissue>
    </source>
</reference>
<dbReference type="Pfam" id="PF01397">
    <property type="entry name" value="Terpene_synth"/>
    <property type="match status" value="1"/>
</dbReference>
<feature type="domain" description="Terpene synthase N-terminal" evidence="4">
    <location>
        <begin position="17"/>
        <end position="182"/>
    </location>
</feature>
<dbReference type="GO" id="GO:0010333">
    <property type="term" value="F:terpene synthase activity"/>
    <property type="evidence" value="ECO:0007669"/>
    <property type="project" value="InterPro"/>
</dbReference>
<dbReference type="InterPro" id="IPR005630">
    <property type="entry name" value="Terpene_synthase_metal-bd"/>
</dbReference>
<dbReference type="InterPro" id="IPR050148">
    <property type="entry name" value="Terpene_synthase-like"/>
</dbReference>
<evidence type="ECO:0000256" key="2">
    <source>
        <dbReference type="ARBA" id="ARBA00022723"/>
    </source>
</evidence>
<evidence type="ECO:0000259" key="4">
    <source>
        <dbReference type="Pfam" id="PF01397"/>
    </source>
</evidence>
<dbReference type="EMBL" id="CM018047">
    <property type="protein sequence ID" value="KAA8523750.1"/>
    <property type="molecule type" value="Genomic_DNA"/>
</dbReference>
<dbReference type="OrthoDB" id="1877784at2759"/>
<evidence type="ECO:0000259" key="5">
    <source>
        <dbReference type="Pfam" id="PF03936"/>
    </source>
</evidence>
<dbReference type="SUPFAM" id="SSF48239">
    <property type="entry name" value="Terpenoid cyclases/Protein prenyltransferases"/>
    <property type="match status" value="1"/>
</dbReference>
<sequence>MSVQASAVLVSTQNVVPEENDSHTELQVQQLKEEVRKMVVGAADKPAKQLKLIDAIQRLGVSYHFESEIEAALQHIYDTYHLRGDNEIDDDLYTTTLCFRLLRQQGHFMSCDAFNKFKDNKGKFMESLIGDVRGMLSLYEATHLRVHGEYILDEALAFTTAHLESLASNLSNLVATQVMHALERPIRKGLPRVEARYYISIYQEEDTRDETLLKFAKLDFNLLQKVHQRELTDIARGYFTEAKWFHEGYVPTMEEYMPTAVLTCGYLMLSTTSFVGLGEIATKDAFDWVSSVPKIVIAASMICRLMDDVVSHKFEQKRGHVASAVECYMKQYGASEEETVAEFQEQVSNAWKDINEEFLRPTAVPMLLLTQVLNLARVMDVLYKDEDGFVHAQIMTKDLVTSVLINSVPI</sequence>
<dbReference type="Pfam" id="PF03936">
    <property type="entry name" value="Terpene_synth_C"/>
    <property type="match status" value="1"/>
</dbReference>
<accession>A0A5J4ZZU2</accession>
<dbReference type="PANTHER" id="PTHR31225:SF221">
    <property type="entry name" value="(-)-GERMACRENE D SYNTHASE"/>
    <property type="match status" value="1"/>
</dbReference>
<keyword evidence="2" id="KW-0479">Metal-binding</keyword>
<dbReference type="InterPro" id="IPR008930">
    <property type="entry name" value="Terpenoid_cyclase/PrenylTrfase"/>
</dbReference>
<name>A0A5J4ZZU2_9ASTE</name>
<dbReference type="GO" id="GO:0016102">
    <property type="term" value="P:diterpenoid biosynthetic process"/>
    <property type="evidence" value="ECO:0007669"/>
    <property type="project" value="InterPro"/>
</dbReference>
<evidence type="ECO:0000256" key="3">
    <source>
        <dbReference type="ARBA" id="ARBA00023239"/>
    </source>
</evidence>
<dbReference type="InterPro" id="IPR036965">
    <property type="entry name" value="Terpene_synth_N_sf"/>
</dbReference>
<dbReference type="GO" id="GO:0000287">
    <property type="term" value="F:magnesium ion binding"/>
    <property type="evidence" value="ECO:0007669"/>
    <property type="project" value="InterPro"/>
</dbReference>
<dbReference type="Gene3D" id="1.50.10.130">
    <property type="entry name" value="Terpene synthase, N-terminal domain"/>
    <property type="match status" value="1"/>
</dbReference>
<gene>
    <name evidence="6" type="ORF">F0562_010173</name>
</gene>
<keyword evidence="7" id="KW-1185">Reference proteome</keyword>
<comment type="cofactor">
    <cofactor evidence="1">
        <name>Mg(2+)</name>
        <dbReference type="ChEBI" id="CHEBI:18420"/>
    </cofactor>
</comment>
<protein>
    <submittedName>
        <fullName evidence="6">Uncharacterized protein</fullName>
    </submittedName>
</protein>
<keyword evidence="3" id="KW-0456">Lyase</keyword>
<dbReference type="AlphaFoldDB" id="A0A5J4ZZU2"/>
<proteinExistence type="predicted"/>
<dbReference type="InterPro" id="IPR044814">
    <property type="entry name" value="Terpene_cyclase_plant_C1"/>
</dbReference>
<evidence type="ECO:0000313" key="6">
    <source>
        <dbReference type="EMBL" id="KAA8523750.1"/>
    </source>
</evidence>
<feature type="domain" description="Terpene synthase metal-binding" evidence="5">
    <location>
        <begin position="217"/>
        <end position="353"/>
    </location>
</feature>
<dbReference type="PANTHER" id="PTHR31225">
    <property type="entry name" value="OS04G0344100 PROTEIN-RELATED"/>
    <property type="match status" value="1"/>
</dbReference>
<evidence type="ECO:0000313" key="7">
    <source>
        <dbReference type="Proteomes" id="UP000325577"/>
    </source>
</evidence>
<dbReference type="FunFam" id="1.50.10.130:FF:000001">
    <property type="entry name" value="Isoprene synthase, chloroplastic"/>
    <property type="match status" value="1"/>
</dbReference>
<dbReference type="InterPro" id="IPR001906">
    <property type="entry name" value="Terpene_synth_N"/>
</dbReference>
<dbReference type="InterPro" id="IPR008949">
    <property type="entry name" value="Isoprenoid_synthase_dom_sf"/>
</dbReference>
<dbReference type="SUPFAM" id="SSF48576">
    <property type="entry name" value="Terpenoid synthases"/>
    <property type="match status" value="1"/>
</dbReference>
<evidence type="ECO:0000256" key="1">
    <source>
        <dbReference type="ARBA" id="ARBA00001946"/>
    </source>
</evidence>
<organism evidence="6 7">
    <name type="scientific">Nyssa sinensis</name>
    <dbReference type="NCBI Taxonomy" id="561372"/>
    <lineage>
        <taxon>Eukaryota</taxon>
        <taxon>Viridiplantae</taxon>
        <taxon>Streptophyta</taxon>
        <taxon>Embryophyta</taxon>
        <taxon>Tracheophyta</taxon>
        <taxon>Spermatophyta</taxon>
        <taxon>Magnoliopsida</taxon>
        <taxon>eudicotyledons</taxon>
        <taxon>Gunneridae</taxon>
        <taxon>Pentapetalae</taxon>
        <taxon>asterids</taxon>
        <taxon>Cornales</taxon>
        <taxon>Nyssaceae</taxon>
        <taxon>Nyssa</taxon>
    </lineage>
</organism>
<dbReference type="Gene3D" id="1.10.600.10">
    <property type="entry name" value="Farnesyl Diphosphate Synthase"/>
    <property type="match status" value="1"/>
</dbReference>
<dbReference type="CDD" id="cd00684">
    <property type="entry name" value="Terpene_cyclase_plant_C1"/>
    <property type="match status" value="1"/>
</dbReference>
<dbReference type="Proteomes" id="UP000325577">
    <property type="component" value="Linkage Group LG4"/>
</dbReference>